<comment type="cofactor">
    <cofactor evidence="1">
        <name>Zn(2+)</name>
        <dbReference type="ChEBI" id="CHEBI:29105"/>
    </cofactor>
</comment>
<evidence type="ECO:0000256" key="3">
    <source>
        <dbReference type="ARBA" id="ARBA00008429"/>
    </source>
</evidence>
<dbReference type="InterPro" id="IPR018165">
    <property type="entry name" value="Ala-tRNA-synth_IIc_core"/>
</dbReference>
<dbReference type="Gene3D" id="3.30.980.10">
    <property type="entry name" value="Threonyl-trna Synthetase, Chain A, domain 2"/>
    <property type="match status" value="1"/>
</dbReference>
<dbReference type="FunFam" id="3.30.980.10:FF:000012">
    <property type="entry name" value="Threonyl/alanyl tRNA synthetase"/>
    <property type="match status" value="1"/>
</dbReference>
<dbReference type="Gene3D" id="2.40.30.130">
    <property type="match status" value="1"/>
</dbReference>
<dbReference type="PANTHER" id="PTHR43462:SF1">
    <property type="entry name" value="ALANYL-TRNA EDITING PROTEIN AARSD1"/>
    <property type="match status" value="1"/>
</dbReference>
<dbReference type="Proteomes" id="UP000182444">
    <property type="component" value="Chromosome 1E"/>
</dbReference>
<dbReference type="GeneID" id="2912186"/>
<dbReference type="PROSITE" id="PS50860">
    <property type="entry name" value="AA_TRNA_LIGASE_II_ALA"/>
    <property type="match status" value="1"/>
</dbReference>
<dbReference type="eggNOG" id="KOG2105">
    <property type="taxonomic scope" value="Eukaryota"/>
</dbReference>
<dbReference type="OrthoDB" id="288942at2759"/>
<dbReference type="EMBL" id="KZ858978">
    <property type="protein sequence ID" value="RDW26555.1"/>
    <property type="molecule type" value="Genomic_DNA"/>
</dbReference>
<dbReference type="InterPro" id="IPR009000">
    <property type="entry name" value="Transl_B-barrel_sf"/>
</dbReference>
<dbReference type="InterPro" id="IPR012947">
    <property type="entry name" value="tRNA_SAD"/>
</dbReference>
<dbReference type="SUPFAM" id="SSF50447">
    <property type="entry name" value="Translation proteins"/>
    <property type="match status" value="1"/>
</dbReference>
<dbReference type="GO" id="GO:0003676">
    <property type="term" value="F:nucleic acid binding"/>
    <property type="evidence" value="ECO:0007669"/>
    <property type="project" value="InterPro"/>
</dbReference>
<dbReference type="SMART" id="SM00863">
    <property type="entry name" value="tRNA_SAD"/>
    <property type="match status" value="1"/>
</dbReference>
<dbReference type="RefSeq" id="XP_503532.1">
    <property type="nucleotide sequence ID" value="XM_503532.1"/>
</dbReference>
<dbReference type="KEGG" id="yli:2912186"/>
<dbReference type="GO" id="GO:0005524">
    <property type="term" value="F:ATP binding"/>
    <property type="evidence" value="ECO:0007669"/>
    <property type="project" value="InterPro"/>
</dbReference>
<dbReference type="EMBL" id="CP017557">
    <property type="protein sequence ID" value="AOW04934.1"/>
    <property type="molecule type" value="Genomic_DNA"/>
</dbReference>
<keyword evidence="4" id="KW-0479">Metal-binding</keyword>
<evidence type="ECO:0000313" key="10">
    <source>
        <dbReference type="Proteomes" id="UP000256601"/>
    </source>
</evidence>
<evidence type="ECO:0000256" key="1">
    <source>
        <dbReference type="ARBA" id="ARBA00001947"/>
    </source>
</evidence>
<dbReference type="GO" id="GO:0006419">
    <property type="term" value="P:alanyl-tRNA aminoacylation"/>
    <property type="evidence" value="ECO:0007669"/>
    <property type="project" value="InterPro"/>
</dbReference>
<comment type="subcellular location">
    <subcellularLocation>
        <location evidence="2">Cytoplasm</location>
    </subcellularLocation>
</comment>
<evidence type="ECO:0000259" key="6">
    <source>
        <dbReference type="PROSITE" id="PS50860"/>
    </source>
</evidence>
<dbReference type="FunFam" id="2.40.30.130:FF:000016">
    <property type="entry name" value="YNL040W-like protein"/>
    <property type="match status" value="1"/>
</dbReference>
<comment type="similarity">
    <text evidence="3">Belongs to the class-II aminoacyl-tRNA synthetase family. Alax-L subfamily.</text>
</comment>
<dbReference type="InterPro" id="IPR018163">
    <property type="entry name" value="Thr/Ala-tRNA-synth_IIc_edit"/>
</dbReference>
<keyword evidence="8" id="KW-0436">Ligase</keyword>
<dbReference type="GO" id="GO:0004813">
    <property type="term" value="F:alanine-tRNA ligase activity"/>
    <property type="evidence" value="ECO:0007669"/>
    <property type="project" value="InterPro"/>
</dbReference>
<dbReference type="VEuPathDB" id="FungiDB:YALI1_E05119g"/>
<keyword evidence="5" id="KW-0862">Zinc</keyword>
<dbReference type="GO" id="GO:0002196">
    <property type="term" value="F:Ser-tRNA(Ala) deacylase activity"/>
    <property type="evidence" value="ECO:0007669"/>
    <property type="project" value="TreeGrafter"/>
</dbReference>
<dbReference type="Pfam" id="PF07973">
    <property type="entry name" value="tRNA_SAD"/>
    <property type="match status" value="1"/>
</dbReference>
<reference evidence="8 10" key="2">
    <citation type="submission" date="2018-07" db="EMBL/GenBank/DDBJ databases">
        <title>Draft Genome Assemblies for Five Robust Yarrowia lipolytica Strains Exhibiting High Lipid Production and Pentose Sugar Utilization and Sugar Alcohol Secretion from Undetoxified Lignocellulosic Biomass Hydrolysates.</title>
        <authorList>
            <consortium name="DOE Joint Genome Institute"/>
            <person name="Walker C."/>
            <person name="Ryu S."/>
            <person name="Na H."/>
            <person name="Zane M."/>
            <person name="LaButti K."/>
            <person name="Lipzen A."/>
            <person name="Haridas S."/>
            <person name="Barry K."/>
            <person name="Grigoriev I.V."/>
            <person name="Quarterman J."/>
            <person name="Slininger P."/>
            <person name="Dien B."/>
            <person name="Trinh C.T."/>
        </authorList>
    </citation>
    <scope>NUCLEOTIDE SEQUENCE [LARGE SCALE GENOMIC DNA]</scope>
    <source>
        <strain evidence="8 10">YB392</strain>
    </source>
</reference>
<name>A0A1D8NH26_YARLL</name>
<dbReference type="GO" id="GO:0046872">
    <property type="term" value="F:metal ion binding"/>
    <property type="evidence" value="ECO:0007669"/>
    <property type="project" value="UniProtKB-KW"/>
</dbReference>
<gene>
    <name evidence="8" type="ORF">B0I71DRAFT_130722</name>
    <name evidence="7" type="ORF">YALI1_E05119g</name>
</gene>
<dbReference type="InterPro" id="IPR051335">
    <property type="entry name" value="Alanyl-tRNA_Editing_Enzymes"/>
</dbReference>
<dbReference type="Proteomes" id="UP000256601">
    <property type="component" value="Unassembled WGS sequence"/>
</dbReference>
<evidence type="ECO:0000313" key="7">
    <source>
        <dbReference type="EMBL" id="AOW04934.1"/>
    </source>
</evidence>
<evidence type="ECO:0000313" key="9">
    <source>
        <dbReference type="Proteomes" id="UP000182444"/>
    </source>
</evidence>
<feature type="domain" description="Alanyl-transfer RNA synthetases family profile" evidence="6">
    <location>
        <begin position="1"/>
        <end position="261"/>
    </location>
</feature>
<evidence type="ECO:0000256" key="5">
    <source>
        <dbReference type="ARBA" id="ARBA00022833"/>
    </source>
</evidence>
<organism evidence="7 9">
    <name type="scientific">Yarrowia lipolytica</name>
    <name type="common">Candida lipolytica</name>
    <dbReference type="NCBI Taxonomy" id="4952"/>
    <lineage>
        <taxon>Eukaryota</taxon>
        <taxon>Fungi</taxon>
        <taxon>Dikarya</taxon>
        <taxon>Ascomycota</taxon>
        <taxon>Saccharomycotina</taxon>
        <taxon>Dipodascomycetes</taxon>
        <taxon>Dipodascales</taxon>
        <taxon>Dipodascales incertae sedis</taxon>
        <taxon>Yarrowia</taxon>
    </lineage>
</organism>
<proteinExistence type="inferred from homology"/>
<dbReference type="VEuPathDB" id="FungiDB:YALI0_E04246g"/>
<evidence type="ECO:0000313" key="8">
    <source>
        <dbReference type="EMBL" id="RDW26555.1"/>
    </source>
</evidence>
<protein>
    <submittedName>
        <fullName evidence="8">Threonyl/alanyl tRNA synthetase</fullName>
    </submittedName>
</protein>
<dbReference type="OMA" id="KYDTTSW"/>
<keyword evidence="8" id="KW-0030">Aminoacyl-tRNA synthetase</keyword>
<dbReference type="GO" id="GO:0005737">
    <property type="term" value="C:cytoplasm"/>
    <property type="evidence" value="ECO:0007669"/>
    <property type="project" value="UniProtKB-SubCell"/>
</dbReference>
<dbReference type="AlphaFoldDB" id="A0A1D8NH26"/>
<dbReference type="PANTHER" id="PTHR43462">
    <property type="entry name" value="ALANYL-TRNA EDITING PROTEIN"/>
    <property type="match status" value="1"/>
</dbReference>
<evidence type="ECO:0000256" key="4">
    <source>
        <dbReference type="ARBA" id="ARBA00022723"/>
    </source>
</evidence>
<accession>A0A1D8NH26</accession>
<evidence type="ECO:0000256" key="2">
    <source>
        <dbReference type="ARBA" id="ARBA00004496"/>
    </source>
</evidence>
<sequence>MSRHTSTIVGLLTCQNEPYLKALTTRVIGCEEVPKTKKTPAKYEVELEDTILFPEGGGQPADLGTLSYEETSVPVNYVKRDGLIAKHETDSPIEVGTTVNVDLEWARRFDHMQQHTGQHLLSAIFDTRKLETLAWSLGDKFCYVELPKRVTREEMDAVQAEVNRVIQQDLKITTTIITNEEEKAAADPSVVEKIPDDYDVNNGVIRVVNIGDIDHNPCCGTHLNSTREIGSVALLHTQAMRGSNCRVFFVCGDRVHKYASEAHRTIKMVNSHLSCLTEDIENKILALNQNLKDASNREKMWMAEVATFTAHNAKQDLETKNVVFVYKPEASLDFLNVIAKEIGDLAEGKTAILACGQGTAGGAIMIIGDKLDEVSAKVKDIVVNVKGGGKGRWQGKVTKWDMGAAEALETYALSI</sequence>
<reference evidence="7 9" key="1">
    <citation type="journal article" date="2016" name="PLoS ONE">
        <title>Sequence Assembly of Yarrowia lipolytica Strain W29/CLIB89 Shows Transposable Element Diversity.</title>
        <authorList>
            <person name="Magnan C."/>
            <person name="Yu J."/>
            <person name="Chang I."/>
            <person name="Jahn E."/>
            <person name="Kanomata Y."/>
            <person name="Wu J."/>
            <person name="Zeller M."/>
            <person name="Oakes M."/>
            <person name="Baldi P."/>
            <person name="Sandmeyer S."/>
        </authorList>
    </citation>
    <scope>NUCLEOTIDE SEQUENCE [LARGE SCALE GENOMIC DNA]</scope>
    <source>
        <strain evidence="7">CLIB89</strain>
        <strain evidence="9">CLIB89(W29)</strain>
    </source>
</reference>
<dbReference type="SUPFAM" id="SSF55186">
    <property type="entry name" value="ThrRS/AlaRS common domain"/>
    <property type="match status" value="1"/>
</dbReference>